<evidence type="ECO:0000256" key="8">
    <source>
        <dbReference type="ARBA" id="ARBA00023316"/>
    </source>
</evidence>
<evidence type="ECO:0000256" key="1">
    <source>
        <dbReference type="ARBA" id="ARBA00004752"/>
    </source>
</evidence>
<evidence type="ECO:0000259" key="11">
    <source>
        <dbReference type="PROSITE" id="PS52029"/>
    </source>
</evidence>
<keyword evidence="3" id="KW-0328">Glycosyltransferase</keyword>
<dbReference type="RefSeq" id="WP_025746553.1">
    <property type="nucleotide sequence ID" value="NZ_FOXR01000058.1"/>
</dbReference>
<feature type="transmembrane region" description="Helical" evidence="10">
    <location>
        <begin position="6"/>
        <end position="25"/>
    </location>
</feature>
<evidence type="ECO:0000313" key="12">
    <source>
        <dbReference type="EMBL" id="SFQ46545.1"/>
    </source>
</evidence>
<dbReference type="SUPFAM" id="SSF47090">
    <property type="entry name" value="PGBD-like"/>
    <property type="match status" value="1"/>
</dbReference>
<dbReference type="InterPro" id="IPR005490">
    <property type="entry name" value="LD_TPept_cat_dom"/>
</dbReference>
<dbReference type="PANTHER" id="PTHR30582">
    <property type="entry name" value="L,D-TRANSPEPTIDASE"/>
    <property type="match status" value="1"/>
</dbReference>
<accession>A0A1I5YR76</accession>
<gene>
    <name evidence="12" type="ORF">SAMN05444406_1582</name>
</gene>
<dbReference type="GO" id="GO:0008360">
    <property type="term" value="P:regulation of cell shape"/>
    <property type="evidence" value="ECO:0007669"/>
    <property type="project" value="UniProtKB-UniRule"/>
</dbReference>
<evidence type="ECO:0000313" key="13">
    <source>
        <dbReference type="Proteomes" id="UP000198577"/>
    </source>
</evidence>
<evidence type="ECO:0000256" key="3">
    <source>
        <dbReference type="ARBA" id="ARBA00022676"/>
    </source>
</evidence>
<feature type="domain" description="L,D-TPase catalytic" evidence="11">
    <location>
        <begin position="61"/>
        <end position="170"/>
    </location>
</feature>
<organism evidence="12 13">
    <name type="scientific">Caldicoprobacter faecalis</name>
    <dbReference type="NCBI Taxonomy" id="937334"/>
    <lineage>
        <taxon>Bacteria</taxon>
        <taxon>Bacillati</taxon>
        <taxon>Bacillota</taxon>
        <taxon>Clostridia</taxon>
        <taxon>Caldicoprobacterales</taxon>
        <taxon>Caldicoprobacteraceae</taxon>
        <taxon>Caldicoprobacter</taxon>
    </lineage>
</organism>
<keyword evidence="13" id="KW-1185">Reference proteome</keyword>
<keyword evidence="8 9" id="KW-0961">Cell wall biogenesis/degradation</keyword>
<dbReference type="InterPro" id="IPR036366">
    <property type="entry name" value="PGBDSf"/>
</dbReference>
<dbReference type="GO" id="GO:0016757">
    <property type="term" value="F:glycosyltransferase activity"/>
    <property type="evidence" value="ECO:0007669"/>
    <property type="project" value="UniProtKB-KW"/>
</dbReference>
<dbReference type="PROSITE" id="PS52029">
    <property type="entry name" value="LD_TPASE"/>
    <property type="match status" value="1"/>
</dbReference>
<dbReference type="InterPro" id="IPR050979">
    <property type="entry name" value="LD-transpeptidase"/>
</dbReference>
<dbReference type="Proteomes" id="UP000198577">
    <property type="component" value="Unassembled WGS sequence"/>
</dbReference>
<dbReference type="AlphaFoldDB" id="A0A1I5YR76"/>
<keyword evidence="6 9" id="KW-0133">Cell shape</keyword>
<evidence type="ECO:0000256" key="9">
    <source>
        <dbReference type="PROSITE-ProRule" id="PRU01373"/>
    </source>
</evidence>
<dbReference type="UniPathway" id="UPA00219"/>
<dbReference type="Gene3D" id="1.10.101.10">
    <property type="entry name" value="PGBD-like superfamily/PGBD"/>
    <property type="match status" value="1"/>
</dbReference>
<sequence>MVLNKLGKDIMALLYVVIFFLLYVAMEDYSLKFDSEPEVPVASQAASKMKGNDAEQYEGEYNIFIDLTESMLYLFKGNKLVKKYPIAQGKPSTPSPIGVWEIVSKARNWGSGFGTRWMGLNVPWGTYGIHGTNRPESIGRRASAGCFRMRNRDVEELYDLVPYRTKVVVYGGPFGNLGSQLVRLEPGDRNSHVLEVQKRLKRLGYYQGSLDGIYGEGMKYALLKFKKEHGLPVNHYVDWATYKALGIIPFE</sequence>
<dbReference type="EMBL" id="FOXR01000058">
    <property type="protein sequence ID" value="SFQ46545.1"/>
    <property type="molecule type" value="Genomic_DNA"/>
</dbReference>
<evidence type="ECO:0000256" key="7">
    <source>
        <dbReference type="ARBA" id="ARBA00022984"/>
    </source>
</evidence>
<dbReference type="SUPFAM" id="SSF141523">
    <property type="entry name" value="L,D-transpeptidase catalytic domain-like"/>
    <property type="match status" value="1"/>
</dbReference>
<dbReference type="GO" id="GO:0071555">
    <property type="term" value="P:cell wall organization"/>
    <property type="evidence" value="ECO:0007669"/>
    <property type="project" value="UniProtKB-UniRule"/>
</dbReference>
<dbReference type="Gene3D" id="2.40.440.10">
    <property type="entry name" value="L,D-transpeptidase catalytic domain-like"/>
    <property type="match status" value="1"/>
</dbReference>
<dbReference type="InterPro" id="IPR002477">
    <property type="entry name" value="Peptidoglycan-bd-like"/>
</dbReference>
<evidence type="ECO:0000256" key="10">
    <source>
        <dbReference type="SAM" id="Phobius"/>
    </source>
</evidence>
<evidence type="ECO:0000256" key="6">
    <source>
        <dbReference type="ARBA" id="ARBA00022960"/>
    </source>
</evidence>
<proteinExistence type="inferred from homology"/>
<evidence type="ECO:0000256" key="2">
    <source>
        <dbReference type="ARBA" id="ARBA00005992"/>
    </source>
</evidence>
<dbReference type="GO" id="GO:0005576">
    <property type="term" value="C:extracellular region"/>
    <property type="evidence" value="ECO:0007669"/>
    <property type="project" value="TreeGrafter"/>
</dbReference>
<name>A0A1I5YR76_9FIRM</name>
<dbReference type="GO" id="GO:0018104">
    <property type="term" value="P:peptidoglycan-protein cross-linking"/>
    <property type="evidence" value="ECO:0007669"/>
    <property type="project" value="TreeGrafter"/>
</dbReference>
<reference evidence="12 13" key="1">
    <citation type="submission" date="2016-10" db="EMBL/GenBank/DDBJ databases">
        <authorList>
            <person name="de Groot N.N."/>
        </authorList>
    </citation>
    <scope>NUCLEOTIDE SEQUENCE [LARGE SCALE GENOMIC DNA]</scope>
    <source>
        <strain evidence="12 13">DSM 20678</strain>
    </source>
</reference>
<feature type="active site" description="Nucleophile" evidence="9">
    <location>
        <position position="146"/>
    </location>
</feature>
<comment type="similarity">
    <text evidence="2">Belongs to the YkuD family.</text>
</comment>
<evidence type="ECO:0000256" key="4">
    <source>
        <dbReference type="ARBA" id="ARBA00022679"/>
    </source>
</evidence>
<dbReference type="InterPro" id="IPR036365">
    <property type="entry name" value="PGBD-like_sf"/>
</dbReference>
<dbReference type="Pfam" id="PF01471">
    <property type="entry name" value="PG_binding_1"/>
    <property type="match status" value="1"/>
</dbReference>
<keyword evidence="4" id="KW-0808">Transferase</keyword>
<keyword evidence="10" id="KW-1133">Transmembrane helix</keyword>
<dbReference type="InterPro" id="IPR038063">
    <property type="entry name" value="Transpep_catalytic_dom"/>
</dbReference>
<comment type="pathway">
    <text evidence="1 9">Cell wall biogenesis; peptidoglycan biosynthesis.</text>
</comment>
<feature type="active site" description="Proton donor/acceptor" evidence="9">
    <location>
        <position position="130"/>
    </location>
</feature>
<keyword evidence="5" id="KW-0378">Hydrolase</keyword>
<dbReference type="STRING" id="937334.SAMN05444406_1582"/>
<keyword evidence="10" id="KW-0812">Transmembrane</keyword>
<dbReference type="PANTHER" id="PTHR30582:SF24">
    <property type="entry name" value="L,D-TRANSPEPTIDASE ERFK_SRFK-RELATED"/>
    <property type="match status" value="1"/>
</dbReference>
<keyword evidence="10" id="KW-0472">Membrane</keyword>
<evidence type="ECO:0000256" key="5">
    <source>
        <dbReference type="ARBA" id="ARBA00022801"/>
    </source>
</evidence>
<dbReference type="CDD" id="cd16913">
    <property type="entry name" value="YkuD_like"/>
    <property type="match status" value="1"/>
</dbReference>
<dbReference type="Pfam" id="PF03734">
    <property type="entry name" value="YkuD"/>
    <property type="match status" value="1"/>
</dbReference>
<keyword evidence="7 9" id="KW-0573">Peptidoglycan synthesis</keyword>
<protein>
    <submittedName>
        <fullName evidence="12">Putative peptidoglycan binding domain-containing protein</fullName>
    </submittedName>
</protein>
<dbReference type="GO" id="GO:0071972">
    <property type="term" value="F:peptidoglycan L,D-transpeptidase activity"/>
    <property type="evidence" value="ECO:0007669"/>
    <property type="project" value="TreeGrafter"/>
</dbReference>